<protein>
    <submittedName>
        <fullName evidence="3">J domain-containing protein</fullName>
    </submittedName>
</protein>
<dbReference type="CDD" id="cd06257">
    <property type="entry name" value="DnaJ"/>
    <property type="match status" value="1"/>
</dbReference>
<reference evidence="3 4" key="1">
    <citation type="submission" date="2020-08" db="EMBL/GenBank/DDBJ databases">
        <title>Genome sequence of Sphingomonas daechungensis KACC 18115T.</title>
        <authorList>
            <person name="Hyun D.-W."/>
            <person name="Bae J.-W."/>
        </authorList>
    </citation>
    <scope>NUCLEOTIDE SEQUENCE [LARGE SCALE GENOMIC DNA]</scope>
    <source>
        <strain evidence="3 4">KACC 18115</strain>
    </source>
</reference>
<dbReference type="SMART" id="SM00271">
    <property type="entry name" value="DnaJ"/>
    <property type="match status" value="1"/>
</dbReference>
<proteinExistence type="predicted"/>
<dbReference type="EMBL" id="CP060780">
    <property type="protein sequence ID" value="QNP43017.1"/>
    <property type="molecule type" value="Genomic_DNA"/>
</dbReference>
<gene>
    <name evidence="3" type="ORF">H9L15_13710</name>
</gene>
<keyword evidence="4" id="KW-1185">Reference proteome</keyword>
<evidence type="ECO:0000313" key="4">
    <source>
        <dbReference type="Proteomes" id="UP000516134"/>
    </source>
</evidence>
<dbReference type="PRINTS" id="PR00625">
    <property type="entry name" value="JDOMAIN"/>
</dbReference>
<dbReference type="Gene3D" id="1.10.287.110">
    <property type="entry name" value="DnaJ domain"/>
    <property type="match status" value="1"/>
</dbReference>
<dbReference type="Pfam" id="PF00226">
    <property type="entry name" value="DnaJ"/>
    <property type="match status" value="1"/>
</dbReference>
<evidence type="ECO:0000259" key="2">
    <source>
        <dbReference type="PROSITE" id="PS50076"/>
    </source>
</evidence>
<sequence>MSWLFFKSCLDGILPAITKEFCAAVRRPTAITICICGVAHRAKPPSGWTGIGLDGRTTPVEQDHYAVLGIQPGADQPAIRSAYRVLMRRFHPDADPSVEAAEQRGRSTLPTPSLAIRPSAPPMMGRRLPKARSHSNPSTLPRRKCVEVRASALPLP</sequence>
<dbReference type="InterPro" id="IPR001623">
    <property type="entry name" value="DnaJ_domain"/>
</dbReference>
<name>A0ABX6T2A1_9SPHN</name>
<organism evidence="3 4">
    <name type="scientific">Sphingomonas daechungensis</name>
    <dbReference type="NCBI Taxonomy" id="1176646"/>
    <lineage>
        <taxon>Bacteria</taxon>
        <taxon>Pseudomonadati</taxon>
        <taxon>Pseudomonadota</taxon>
        <taxon>Alphaproteobacteria</taxon>
        <taxon>Sphingomonadales</taxon>
        <taxon>Sphingomonadaceae</taxon>
        <taxon>Sphingomonas</taxon>
    </lineage>
</organism>
<evidence type="ECO:0000313" key="3">
    <source>
        <dbReference type="EMBL" id="QNP43017.1"/>
    </source>
</evidence>
<dbReference type="SUPFAM" id="SSF46565">
    <property type="entry name" value="Chaperone J-domain"/>
    <property type="match status" value="1"/>
</dbReference>
<evidence type="ECO:0000256" key="1">
    <source>
        <dbReference type="SAM" id="MobiDB-lite"/>
    </source>
</evidence>
<feature type="domain" description="J" evidence="2">
    <location>
        <begin position="63"/>
        <end position="133"/>
    </location>
</feature>
<dbReference type="PROSITE" id="PS50076">
    <property type="entry name" value="DNAJ_2"/>
    <property type="match status" value="1"/>
</dbReference>
<dbReference type="InterPro" id="IPR036869">
    <property type="entry name" value="J_dom_sf"/>
</dbReference>
<accession>A0ABX6T2A1</accession>
<feature type="region of interest" description="Disordered" evidence="1">
    <location>
        <begin position="94"/>
        <end position="146"/>
    </location>
</feature>
<dbReference type="Proteomes" id="UP000516134">
    <property type="component" value="Chromosome"/>
</dbReference>